<feature type="compositionally biased region" description="Basic and acidic residues" evidence="1">
    <location>
        <begin position="448"/>
        <end position="457"/>
    </location>
</feature>
<dbReference type="EMBL" id="OZ034822">
    <property type="protein sequence ID" value="CAL1414399.1"/>
    <property type="molecule type" value="Genomic_DNA"/>
</dbReference>
<dbReference type="Proteomes" id="UP001497516">
    <property type="component" value="Chromosome 9"/>
</dbReference>
<feature type="region of interest" description="Disordered" evidence="1">
    <location>
        <begin position="174"/>
        <end position="201"/>
    </location>
</feature>
<evidence type="ECO:0000313" key="3">
    <source>
        <dbReference type="Proteomes" id="UP001497516"/>
    </source>
</evidence>
<accession>A0AAV2GW66</accession>
<evidence type="ECO:0000313" key="2">
    <source>
        <dbReference type="EMBL" id="CAL1414399.1"/>
    </source>
</evidence>
<feature type="compositionally biased region" description="Gly residues" evidence="1">
    <location>
        <begin position="176"/>
        <end position="187"/>
    </location>
</feature>
<reference evidence="2 3" key="1">
    <citation type="submission" date="2024-04" db="EMBL/GenBank/DDBJ databases">
        <authorList>
            <person name="Fracassetti M."/>
        </authorList>
    </citation>
    <scope>NUCLEOTIDE SEQUENCE [LARGE SCALE GENOMIC DNA]</scope>
</reference>
<evidence type="ECO:0008006" key="4">
    <source>
        <dbReference type="Google" id="ProtNLM"/>
    </source>
</evidence>
<feature type="region of interest" description="Disordered" evidence="1">
    <location>
        <begin position="448"/>
        <end position="497"/>
    </location>
</feature>
<feature type="region of interest" description="Disordered" evidence="1">
    <location>
        <begin position="523"/>
        <end position="576"/>
    </location>
</feature>
<dbReference type="PANTHER" id="PTHR34282">
    <property type="entry name" value="OS01G0228800 PROTEIN-RELATED"/>
    <property type="match status" value="1"/>
</dbReference>
<feature type="region of interest" description="Disordered" evidence="1">
    <location>
        <begin position="57"/>
        <end position="76"/>
    </location>
</feature>
<evidence type="ECO:0000256" key="1">
    <source>
        <dbReference type="SAM" id="MobiDB-lite"/>
    </source>
</evidence>
<dbReference type="PANTHER" id="PTHR34282:SF2">
    <property type="entry name" value="DUF3741 DOMAIN-CONTAINING PROTEIN"/>
    <property type="match status" value="1"/>
</dbReference>
<dbReference type="AlphaFoldDB" id="A0AAV2GW66"/>
<gene>
    <name evidence="2" type="ORF">LTRI10_LOCUS53558</name>
</gene>
<proteinExistence type="predicted"/>
<name>A0AAV2GW66_9ROSI</name>
<protein>
    <recommendedName>
        <fullName evidence="4">DUF3741 domain-containing protein</fullName>
    </recommendedName>
</protein>
<organism evidence="2 3">
    <name type="scientific">Linum trigynum</name>
    <dbReference type="NCBI Taxonomy" id="586398"/>
    <lineage>
        <taxon>Eukaryota</taxon>
        <taxon>Viridiplantae</taxon>
        <taxon>Streptophyta</taxon>
        <taxon>Embryophyta</taxon>
        <taxon>Tracheophyta</taxon>
        <taxon>Spermatophyta</taxon>
        <taxon>Magnoliopsida</taxon>
        <taxon>eudicotyledons</taxon>
        <taxon>Gunneridae</taxon>
        <taxon>Pentapetalae</taxon>
        <taxon>rosids</taxon>
        <taxon>fabids</taxon>
        <taxon>Malpighiales</taxon>
        <taxon>Linaceae</taxon>
        <taxon>Linum</taxon>
    </lineage>
</organism>
<keyword evidence="3" id="KW-1185">Reference proteome</keyword>
<feature type="compositionally biased region" description="Basic and acidic residues" evidence="1">
    <location>
        <begin position="466"/>
        <end position="479"/>
    </location>
</feature>
<sequence length="851" mass="94957">MYRPFVTCDDPKGVVECGTIRKSKHVLQKMEEEHNKKMAGHRQQGNKKGSIEAAKLAMGKRRGDKEHYNNNTNNPSSFQLLEVSKGAQKLNKVVDSWSREGNKGYDGEGGSKEKMAKDLLKGALDLKESLVMLGKLQEASKYMAKLKKKQQQKENPDLVRTDAEFPLMRRVSSCREGGGGGDGGGFGDYQKPRHSYDGASSSGDYIDELRSAITDSFARQNLLSDDERAWLERRRRGVDSMVAQYSNAIVVHPSESSKVAKKERSSNLIARLMGLEEIHPPGSPTRIPQKRVDIEMPKLRKQQQQQHDALLVKAAAAVHEAHRQQQQQQRSLKELLDTMEFRGLLLKGSSAKKEEDFKAHSQSSHHQLLSDIGSTPPIVLIKPFHVPESEKPFQQPMVYEEGEVVSSNLHARKVRVKEDNGGRSQRIDQEEVKRIVNGKNRMMMERKLSAEEAERRSISPGNGGNKEQKDSVPRVKEGNKSNNSKIRAGRQVKQEGKKEIVDKKVVKIQKVVASNEEAPVAKETVKVRNGVRTQDKGNVPTSRKMRSSEVGGIGSRSQSSQQQNATRDNAKGKKMEKKMVDEVAEVIPDSTDLQEHKEDCNELDLVGEIRPVEEEISSINATVEQICRGEEETSSSEIPLEVQHCTESHSPQKIVPLETSDSRENVESAESKARIHFKTFLLSSQEFLTRVEELFPLTTVPSPNTILSTSTTFDPLNEKLSLDYANELIKCKSDPDSQAKRDGLLLLTSCAGGALRKHVSLDQLVEEVCHGVETLQGYNNNYLVLGSGRQPRQATDSVNAILEKDVKSIGVVSGVWELGWRNGFSMEEAEHAVIDLETLILDQLIDEVFTA</sequence>